<feature type="region of interest" description="Disordered" evidence="14">
    <location>
        <begin position="1"/>
        <end position="37"/>
    </location>
</feature>
<dbReference type="AlphaFoldDB" id="A0A4P9Y838"/>
<evidence type="ECO:0000256" key="13">
    <source>
        <dbReference type="PROSITE-ProRule" id="PRU00723"/>
    </source>
</evidence>
<dbReference type="PROSITE" id="PS50102">
    <property type="entry name" value="RRM"/>
    <property type="match status" value="1"/>
</dbReference>
<keyword evidence="4 13" id="KW-0479">Metal-binding</keyword>
<evidence type="ECO:0000256" key="9">
    <source>
        <dbReference type="ARBA" id="ARBA00023187"/>
    </source>
</evidence>
<dbReference type="InterPro" id="IPR000504">
    <property type="entry name" value="RRM_dom"/>
</dbReference>
<dbReference type="GO" id="GO:0008380">
    <property type="term" value="P:RNA splicing"/>
    <property type="evidence" value="ECO:0007669"/>
    <property type="project" value="UniProtKB-KW"/>
</dbReference>
<dbReference type="SUPFAM" id="SSF90229">
    <property type="entry name" value="CCCH zinc finger"/>
    <property type="match status" value="1"/>
</dbReference>
<dbReference type="Proteomes" id="UP000267251">
    <property type="component" value="Unassembled WGS sequence"/>
</dbReference>
<feature type="zinc finger region" description="C3H1-type" evidence="13">
    <location>
        <begin position="78"/>
        <end position="105"/>
    </location>
</feature>
<dbReference type="SMART" id="SM00360">
    <property type="entry name" value="RRM"/>
    <property type="match status" value="1"/>
</dbReference>
<evidence type="ECO:0000259" key="16">
    <source>
        <dbReference type="PROSITE" id="PS50103"/>
    </source>
</evidence>
<feature type="compositionally biased region" description="Polar residues" evidence="14">
    <location>
        <begin position="296"/>
        <end position="316"/>
    </location>
</feature>
<keyword evidence="9" id="KW-0508">mRNA splicing</keyword>
<dbReference type="Gene3D" id="3.30.70.330">
    <property type="match status" value="1"/>
</dbReference>
<comment type="subcellular location">
    <subcellularLocation>
        <location evidence="1">Nucleus</location>
    </subcellularLocation>
</comment>
<evidence type="ECO:0000256" key="12">
    <source>
        <dbReference type="PROSITE-ProRule" id="PRU00176"/>
    </source>
</evidence>
<dbReference type="OrthoDB" id="10251848at2759"/>
<evidence type="ECO:0000256" key="5">
    <source>
        <dbReference type="ARBA" id="ARBA00022728"/>
    </source>
</evidence>
<dbReference type="EMBL" id="KZ987882">
    <property type="protein sequence ID" value="RKP14120.1"/>
    <property type="molecule type" value="Genomic_DNA"/>
</dbReference>
<dbReference type="GO" id="GO:0036002">
    <property type="term" value="F:pre-mRNA binding"/>
    <property type="evidence" value="ECO:0007669"/>
    <property type="project" value="TreeGrafter"/>
</dbReference>
<evidence type="ECO:0000256" key="4">
    <source>
        <dbReference type="ARBA" id="ARBA00022723"/>
    </source>
</evidence>
<dbReference type="PANTHER" id="PTHR14089">
    <property type="entry name" value="PRE-MRNA-SPLICING FACTOR RBM22"/>
    <property type="match status" value="1"/>
</dbReference>
<accession>A0A4P9Y838</accession>
<organism evidence="17 18">
    <name type="scientific">Piptocephalis cylindrospora</name>
    <dbReference type="NCBI Taxonomy" id="1907219"/>
    <lineage>
        <taxon>Eukaryota</taxon>
        <taxon>Fungi</taxon>
        <taxon>Fungi incertae sedis</taxon>
        <taxon>Zoopagomycota</taxon>
        <taxon>Zoopagomycotina</taxon>
        <taxon>Zoopagomycetes</taxon>
        <taxon>Zoopagales</taxon>
        <taxon>Piptocephalidaceae</taxon>
        <taxon>Piptocephalis</taxon>
    </lineage>
</organism>
<dbReference type="GO" id="GO:0006397">
    <property type="term" value="P:mRNA processing"/>
    <property type="evidence" value="ECO:0007669"/>
    <property type="project" value="UniProtKB-KW"/>
</dbReference>
<dbReference type="Pfam" id="PF16131">
    <property type="entry name" value="Torus"/>
    <property type="match status" value="1"/>
</dbReference>
<keyword evidence="18" id="KW-1185">Reference proteome</keyword>
<evidence type="ECO:0000256" key="7">
    <source>
        <dbReference type="ARBA" id="ARBA00022833"/>
    </source>
</evidence>
<dbReference type="PANTHER" id="PTHR14089:SF2">
    <property type="entry name" value="PRE-MRNA-SPLICING FACTOR CWC2"/>
    <property type="match status" value="1"/>
</dbReference>
<keyword evidence="8 12" id="KW-0694">RNA-binding</keyword>
<name>A0A4P9Y838_9FUNG</name>
<dbReference type="PROSITE" id="PS50103">
    <property type="entry name" value="ZF_C3H1"/>
    <property type="match status" value="1"/>
</dbReference>
<feature type="compositionally biased region" description="Polar residues" evidence="14">
    <location>
        <begin position="26"/>
        <end position="37"/>
    </location>
</feature>
<evidence type="ECO:0000256" key="1">
    <source>
        <dbReference type="ARBA" id="ARBA00004123"/>
    </source>
</evidence>
<dbReference type="GO" id="GO:0008270">
    <property type="term" value="F:zinc ion binding"/>
    <property type="evidence" value="ECO:0007669"/>
    <property type="project" value="UniProtKB-KW"/>
</dbReference>
<sequence>MTDFDKKQDAYMERPARIQVDPETLSGPNQSKAQPQGTTYNIWYHKWAGGDRGDKIKERAETRVDIDLDSGKTRGTDDKNSYICVFFARGACPHGYQCRFRHRLPKLSDRLPFTKDIFGRDLFGQTRDDMGGVGSFMKDHSTLYVGKLPTEGRTAGVVRRHFGEFGPIERLNFLEDRGVAFVRYAHRYFAEFAKEAMSNQALDEQEIINVRWATEDPNPRARADLQRRQEEMARQAIELALDEAAKERKESEEEVENRKRALLEANDAGQDEGERKRIKGPTVEDAAKEGDEQEVSVPTDSIFSTETLQSLHSMASSLRAKPASASGSGRTEVKSTPGTLVSAGYDDSDDEA</sequence>
<dbReference type="SMART" id="SM00356">
    <property type="entry name" value="ZnF_C3H1"/>
    <property type="match status" value="1"/>
</dbReference>
<gene>
    <name evidence="17" type="ORF">BJ684DRAFT_15539</name>
</gene>
<dbReference type="Pfam" id="PF00076">
    <property type="entry name" value="RRM_1"/>
    <property type="match status" value="1"/>
</dbReference>
<feature type="domain" description="RRM" evidence="15">
    <location>
        <begin position="141"/>
        <end position="215"/>
    </location>
</feature>
<dbReference type="Gene3D" id="4.10.1000.10">
    <property type="entry name" value="Zinc finger, CCCH-type"/>
    <property type="match status" value="1"/>
</dbReference>
<dbReference type="InterPro" id="IPR000571">
    <property type="entry name" value="Znf_CCCH"/>
</dbReference>
<keyword evidence="6 13" id="KW-0863">Zinc-finger</keyword>
<evidence type="ECO:0000256" key="3">
    <source>
        <dbReference type="ARBA" id="ARBA00022664"/>
    </source>
</evidence>
<evidence type="ECO:0000256" key="14">
    <source>
        <dbReference type="SAM" id="MobiDB-lite"/>
    </source>
</evidence>
<evidence type="ECO:0008006" key="19">
    <source>
        <dbReference type="Google" id="ProtNLM"/>
    </source>
</evidence>
<evidence type="ECO:0000259" key="15">
    <source>
        <dbReference type="PROSITE" id="PS50102"/>
    </source>
</evidence>
<evidence type="ECO:0000256" key="6">
    <source>
        <dbReference type="ARBA" id="ARBA00022771"/>
    </source>
</evidence>
<feature type="compositionally biased region" description="Polar residues" evidence="14">
    <location>
        <begin position="325"/>
        <end position="339"/>
    </location>
</feature>
<evidence type="ECO:0000313" key="17">
    <source>
        <dbReference type="EMBL" id="RKP14120.1"/>
    </source>
</evidence>
<dbReference type="GO" id="GO:0071006">
    <property type="term" value="C:U2-type catalytic step 1 spliceosome"/>
    <property type="evidence" value="ECO:0007669"/>
    <property type="project" value="TreeGrafter"/>
</dbReference>
<dbReference type="CDD" id="cd12360">
    <property type="entry name" value="RRM_cwf2"/>
    <property type="match status" value="1"/>
</dbReference>
<proteinExistence type="inferred from homology"/>
<keyword evidence="11" id="KW-0131">Cell cycle</keyword>
<evidence type="ECO:0000256" key="2">
    <source>
        <dbReference type="ARBA" id="ARBA00008024"/>
    </source>
</evidence>
<dbReference type="InterPro" id="IPR034181">
    <property type="entry name" value="Cwc2_RRM"/>
</dbReference>
<dbReference type="InterPro" id="IPR036855">
    <property type="entry name" value="Znf_CCCH_sf"/>
</dbReference>
<evidence type="ECO:0000313" key="18">
    <source>
        <dbReference type="Proteomes" id="UP000267251"/>
    </source>
</evidence>
<feature type="domain" description="C3H1-type" evidence="16">
    <location>
        <begin position="78"/>
        <end position="105"/>
    </location>
</feature>
<dbReference type="SUPFAM" id="SSF54928">
    <property type="entry name" value="RNA-binding domain, RBD"/>
    <property type="match status" value="1"/>
</dbReference>
<dbReference type="GO" id="GO:0017070">
    <property type="term" value="F:U6 snRNA binding"/>
    <property type="evidence" value="ECO:0007669"/>
    <property type="project" value="TreeGrafter"/>
</dbReference>
<feature type="compositionally biased region" description="Basic and acidic residues" evidence="14">
    <location>
        <begin position="1"/>
        <end position="16"/>
    </location>
</feature>
<dbReference type="InterPro" id="IPR032297">
    <property type="entry name" value="Torus"/>
</dbReference>
<dbReference type="FunFam" id="3.30.70.330:FF:000502">
    <property type="entry name" value="Pre-mRNA-splicing factor cwc2, putative"/>
    <property type="match status" value="1"/>
</dbReference>
<protein>
    <recommendedName>
        <fullName evidence="19">Pre-mRNA-splicing factor CWC2</fullName>
    </recommendedName>
</protein>
<dbReference type="InterPro" id="IPR012677">
    <property type="entry name" value="Nucleotide-bd_a/b_plait_sf"/>
</dbReference>
<keyword evidence="7 13" id="KW-0862">Zinc</keyword>
<dbReference type="GO" id="GO:0000974">
    <property type="term" value="C:Prp19 complex"/>
    <property type="evidence" value="ECO:0007669"/>
    <property type="project" value="TreeGrafter"/>
</dbReference>
<feature type="region of interest" description="Disordered" evidence="14">
    <location>
        <begin position="244"/>
        <end position="352"/>
    </location>
</feature>
<evidence type="ECO:0000256" key="11">
    <source>
        <dbReference type="ARBA" id="ARBA00023306"/>
    </source>
</evidence>
<dbReference type="InterPro" id="IPR039171">
    <property type="entry name" value="Cwc2/Slt11"/>
</dbReference>
<dbReference type="GO" id="GO:0071007">
    <property type="term" value="C:U2-type catalytic step 2 spliceosome"/>
    <property type="evidence" value="ECO:0007669"/>
    <property type="project" value="TreeGrafter"/>
</dbReference>
<keyword evidence="3" id="KW-0507">mRNA processing</keyword>
<keyword evidence="10" id="KW-0539">Nucleus</keyword>
<comment type="similarity">
    <text evidence="2">Belongs to the RRM CWC2 family.</text>
</comment>
<keyword evidence="5" id="KW-0747">Spliceosome</keyword>
<dbReference type="InterPro" id="IPR035979">
    <property type="entry name" value="RBD_domain_sf"/>
</dbReference>
<evidence type="ECO:0000256" key="10">
    <source>
        <dbReference type="ARBA" id="ARBA00023242"/>
    </source>
</evidence>
<feature type="compositionally biased region" description="Basic and acidic residues" evidence="14">
    <location>
        <begin position="244"/>
        <end position="262"/>
    </location>
</feature>
<reference evidence="18" key="1">
    <citation type="journal article" date="2018" name="Nat. Microbiol.">
        <title>Leveraging single-cell genomics to expand the fungal tree of life.</title>
        <authorList>
            <person name="Ahrendt S.R."/>
            <person name="Quandt C.A."/>
            <person name="Ciobanu D."/>
            <person name="Clum A."/>
            <person name="Salamov A."/>
            <person name="Andreopoulos B."/>
            <person name="Cheng J.F."/>
            <person name="Woyke T."/>
            <person name="Pelin A."/>
            <person name="Henrissat B."/>
            <person name="Reynolds N.K."/>
            <person name="Benny G.L."/>
            <person name="Smith M.E."/>
            <person name="James T.Y."/>
            <person name="Grigoriev I.V."/>
        </authorList>
    </citation>
    <scope>NUCLEOTIDE SEQUENCE [LARGE SCALE GENOMIC DNA]</scope>
</reference>
<evidence type="ECO:0000256" key="8">
    <source>
        <dbReference type="ARBA" id="ARBA00022884"/>
    </source>
</evidence>